<evidence type="ECO:0000313" key="1">
    <source>
        <dbReference type="EMBL" id="AIB10485.1"/>
    </source>
</evidence>
<keyword evidence="1" id="KW-0489">Methyltransferase</keyword>
<evidence type="ECO:0000313" key="2">
    <source>
        <dbReference type="EMBL" id="MFL7900271.1"/>
    </source>
</evidence>
<dbReference type="GO" id="GO:0032259">
    <property type="term" value="P:methylation"/>
    <property type="evidence" value="ECO:0007669"/>
    <property type="project" value="UniProtKB-KW"/>
</dbReference>
<keyword evidence="1" id="KW-0808">Transferase</keyword>
<evidence type="ECO:0000313" key="3">
    <source>
        <dbReference type="Proteomes" id="UP000027186"/>
    </source>
</evidence>
<dbReference type="PANTHER" id="PTHR20974">
    <property type="entry name" value="UPF0585 PROTEIN CG18661"/>
    <property type="match status" value="1"/>
</dbReference>
<dbReference type="Proteomes" id="UP000027186">
    <property type="component" value="Chromosome"/>
</dbReference>
<gene>
    <name evidence="1" type="ORF">ABAZ39_00300</name>
    <name evidence="2" type="ORF">ACJ41P_03995</name>
</gene>
<dbReference type="InterPro" id="IPR010342">
    <property type="entry name" value="DUF938"/>
</dbReference>
<dbReference type="PANTHER" id="PTHR20974:SF0">
    <property type="entry name" value="UPF0585 PROTEIN CG18661"/>
    <property type="match status" value="1"/>
</dbReference>
<dbReference type="Gene3D" id="3.40.50.150">
    <property type="entry name" value="Vaccinia Virus protein VP39"/>
    <property type="match status" value="1"/>
</dbReference>
<protein>
    <submittedName>
        <fullName evidence="2">DUF938 domain-containing protein</fullName>
    </submittedName>
    <submittedName>
        <fullName evidence="1">SAM-dependent methyltransferase</fullName>
    </submittedName>
</protein>
<dbReference type="Proteomes" id="UP001628281">
    <property type="component" value="Unassembled WGS sequence"/>
</dbReference>
<dbReference type="KEGG" id="abq:ABAZ39_00300"/>
<proteinExistence type="predicted"/>
<name>A0A060DCV0_9PROT</name>
<dbReference type="EMBL" id="CP007793">
    <property type="protein sequence ID" value="AIB10485.1"/>
    <property type="molecule type" value="Genomic_DNA"/>
</dbReference>
<accession>A0A060DCV0</accession>
<organism evidence="1 3">
    <name type="scientific">Azospirillum argentinense</name>
    <dbReference type="NCBI Taxonomy" id="2970906"/>
    <lineage>
        <taxon>Bacteria</taxon>
        <taxon>Pseudomonadati</taxon>
        <taxon>Pseudomonadota</taxon>
        <taxon>Alphaproteobacteria</taxon>
        <taxon>Rhodospirillales</taxon>
        <taxon>Azospirillaceae</taxon>
        <taxon>Azospirillum</taxon>
    </lineage>
</organism>
<evidence type="ECO:0000313" key="4">
    <source>
        <dbReference type="Proteomes" id="UP001628281"/>
    </source>
</evidence>
<keyword evidence="4" id="KW-1185">Reference proteome</keyword>
<dbReference type="InterPro" id="IPR029063">
    <property type="entry name" value="SAM-dependent_MTases_sf"/>
</dbReference>
<dbReference type="SUPFAM" id="SSF53335">
    <property type="entry name" value="S-adenosyl-L-methionine-dependent methyltransferases"/>
    <property type="match status" value="1"/>
</dbReference>
<dbReference type="GO" id="GO:0008168">
    <property type="term" value="F:methyltransferase activity"/>
    <property type="evidence" value="ECO:0007669"/>
    <property type="project" value="UniProtKB-KW"/>
</dbReference>
<dbReference type="EMBL" id="JBJLSN010000004">
    <property type="protein sequence ID" value="MFL7900271.1"/>
    <property type="molecule type" value="Genomic_DNA"/>
</dbReference>
<sequence length="204" mass="21802">MFDPLHPEDFRRHAPATERNRAPILEVLRRVLPPQGLVLEVASGTGQHAVAFAEALPAVTWQPSDPDPGLRDSVRSWAAAAALPNLRDPLDLDAAAPDWPVRSADAVVCINMIHIAPWEAALGLFAGAARLLPVGGPLLLYGPFTRGGRHSAPSNAAFDADLKARNPAWGVRDLGAVERAATGFTLAELVEMPANNLTVVLRRN</sequence>
<dbReference type="AlphaFoldDB" id="A0A060DCV0"/>
<reference evidence="1 3" key="1">
    <citation type="journal article" date="2014" name="Genome Announc.">
        <title>Complete Genome Sequence of the Model Rhizosphere Strain Azospirillum brasilense Az39, Successfully Applied in Agriculture.</title>
        <authorList>
            <person name="Rivera D."/>
            <person name="Revale S."/>
            <person name="Molina R."/>
            <person name="Gualpa J."/>
            <person name="Puente M."/>
            <person name="Maroniche G."/>
            <person name="Paris G."/>
            <person name="Baker D."/>
            <person name="Clavijo B."/>
            <person name="McLay K."/>
            <person name="Spaepen S."/>
            <person name="Perticari A."/>
            <person name="Vazquez M."/>
            <person name="Wisniewski-Dye F."/>
            <person name="Watkins C."/>
            <person name="Martinez-Abarca F."/>
            <person name="Vanderleyden J."/>
            <person name="Cassan F."/>
        </authorList>
    </citation>
    <scope>NUCLEOTIDE SEQUENCE [LARGE SCALE GENOMIC DNA]</scope>
    <source>
        <strain evidence="1 3">Az39</strain>
    </source>
</reference>
<dbReference type="RefSeq" id="WP_051658040.1">
    <property type="nucleotide sequence ID" value="NZ_CP007793.1"/>
</dbReference>
<reference evidence="2 4" key="2">
    <citation type="submission" date="2024-11" db="EMBL/GenBank/DDBJ databases">
        <title>Draft genome sequences of two bacteria associated to sugarcane roots in Colombia.</title>
        <authorList>
            <person name="Pardo-Diaz S."/>
            <person name="Masmela-Mendoza J."/>
            <person name="Delgadillo-Duran P."/>
            <person name="Bautista E.J."/>
            <person name="Rojas-Tapias D.F."/>
        </authorList>
    </citation>
    <scope>NUCLEOTIDE SEQUENCE [LARGE SCALE GENOMIC DNA]</scope>
    <source>
        <strain evidence="2 4">Ap18</strain>
    </source>
</reference>
<dbReference type="Pfam" id="PF06080">
    <property type="entry name" value="DUF938"/>
    <property type="match status" value="1"/>
</dbReference>